<protein>
    <submittedName>
        <fullName evidence="2">FRG domain-containing protein</fullName>
    </submittedName>
</protein>
<evidence type="ECO:0000313" key="2">
    <source>
        <dbReference type="EMBL" id="MDW2797208.1"/>
    </source>
</evidence>
<proteinExistence type="predicted"/>
<dbReference type="EMBL" id="JAWONS010000107">
    <property type="protein sequence ID" value="MDW2797208.1"/>
    <property type="molecule type" value="Genomic_DNA"/>
</dbReference>
<evidence type="ECO:0000259" key="1">
    <source>
        <dbReference type="SMART" id="SM00901"/>
    </source>
</evidence>
<feature type="domain" description="FRG" evidence="1">
    <location>
        <begin position="33"/>
        <end position="197"/>
    </location>
</feature>
<comment type="caution">
    <text evidence="2">The sequence shown here is derived from an EMBL/GenBank/DDBJ whole genome shotgun (WGS) entry which is preliminary data.</text>
</comment>
<reference evidence="2 3" key="1">
    <citation type="submission" date="2023-10" db="EMBL/GenBank/DDBJ databases">
        <title>A novel Glycoside Hydrolase 43-Like Enzyme from Clostrdium boliviensis is an Endo-xylanase, and a Candidate for Xylooligosaccharides Production from Different Xylan Substrates.</title>
        <authorList>
            <person name="Alvarez M.T."/>
            <person name="Rocabado-Villegas L.R."/>
            <person name="Salas-Veizaga D.M."/>
            <person name="Linares-Pasten J.A."/>
            <person name="Gudmundsdottir E.E."/>
            <person name="Hreggvidsson G.O."/>
            <person name="Adlercreutz P."/>
            <person name="Nordberg Karlsson E."/>
        </authorList>
    </citation>
    <scope>NUCLEOTIDE SEQUENCE [LARGE SCALE GENOMIC DNA]</scope>
    <source>
        <strain evidence="2 3">E-1</strain>
    </source>
</reference>
<dbReference type="InterPro" id="IPR014966">
    <property type="entry name" value="FRG-dom"/>
</dbReference>
<evidence type="ECO:0000313" key="3">
    <source>
        <dbReference type="Proteomes" id="UP001276854"/>
    </source>
</evidence>
<dbReference type="Proteomes" id="UP001276854">
    <property type="component" value="Unassembled WGS sequence"/>
</dbReference>
<dbReference type="SMART" id="SM00901">
    <property type="entry name" value="FRG"/>
    <property type="match status" value="1"/>
</dbReference>
<dbReference type="Pfam" id="PF08867">
    <property type="entry name" value="FRG"/>
    <property type="match status" value="1"/>
</dbReference>
<dbReference type="RefSeq" id="WP_318063466.1">
    <property type="nucleotide sequence ID" value="NZ_JAWONS010000107.1"/>
</dbReference>
<name>A0ABU4GHY1_9CLOT</name>
<gene>
    <name evidence="2" type="ORF">RZO55_06415</name>
</gene>
<organism evidence="2 3">
    <name type="scientific">Clostridium boliviensis</name>
    <dbReference type="NCBI Taxonomy" id="318465"/>
    <lineage>
        <taxon>Bacteria</taxon>
        <taxon>Bacillati</taxon>
        <taxon>Bacillota</taxon>
        <taxon>Clostridia</taxon>
        <taxon>Eubacteriales</taxon>
        <taxon>Clostridiaceae</taxon>
        <taxon>Clostridium</taxon>
    </lineage>
</organism>
<sequence length="331" mass="39046">MKNYNSIELIEFEKAIDFINYLRPTNLHWGSDIDLEWFFRGQPDYSWNLIPRAWRKQGIEVLKPIMDQIEEYLYTHEGNDAFTSSIKRNKITDKERYKELLVQTCAEMEATKQFICFSDELGFSVGNINDVFDSDSYIQYLSNNNELPTILPKPAFGFAQHHGVPTRFMDWTRRPLIAAYFASAIPQKETPEKIAVWAISINFIRDKKLCHSINRLLCSRHDNQFLHNQDALFLYYDSAAQYYLSNREYPSFENIIEDVYNNSGLLYKPLRKITLPVNEVNELKQLLWRERISLSHLMPTHDNFAKELADLWKNHKHLRVNVTGYGQDNDN</sequence>
<accession>A0ABU4GHY1</accession>
<keyword evidence="3" id="KW-1185">Reference proteome</keyword>